<dbReference type="CDD" id="cd22233">
    <property type="entry name" value="RHH_CopAso-like"/>
    <property type="match status" value="1"/>
</dbReference>
<dbReference type="RefSeq" id="WP_095620853.1">
    <property type="nucleotide sequence ID" value="NZ_NSKB01000004.1"/>
</dbReference>
<gene>
    <name evidence="2" type="ORF">CK498_10610</name>
</gene>
<evidence type="ECO:0000259" key="1">
    <source>
        <dbReference type="Pfam" id="PF01402"/>
    </source>
</evidence>
<dbReference type="Proteomes" id="UP000217771">
    <property type="component" value="Unassembled WGS sequence"/>
</dbReference>
<organism evidence="2 3">
    <name type="scientific">Halomonas salipaludis</name>
    <dbReference type="NCBI Taxonomy" id="2032625"/>
    <lineage>
        <taxon>Bacteria</taxon>
        <taxon>Pseudomonadati</taxon>
        <taxon>Pseudomonadota</taxon>
        <taxon>Gammaproteobacteria</taxon>
        <taxon>Oceanospirillales</taxon>
        <taxon>Halomonadaceae</taxon>
        <taxon>Halomonas</taxon>
    </lineage>
</organism>
<accession>A0A2A2EUW1</accession>
<dbReference type="PANTHER" id="PTHR40688:SF2">
    <property type="entry name" value="RIBBON-HELIX-HELIX PROTEIN COPG DOMAIN-CONTAINING PROTEIN"/>
    <property type="match status" value="1"/>
</dbReference>
<keyword evidence="3" id="KW-1185">Reference proteome</keyword>
<sequence length="90" mass="10525">MSVTTVRLQAEVEHHLEEIASRLQRSKGWVINQALTEYIEKEQREQERWRQTLEAMESAAHGRVVDADDVHRWLNSWGTENELDAPRSGK</sequence>
<name>A0A2A2EUW1_9GAMM</name>
<dbReference type="Pfam" id="PF01402">
    <property type="entry name" value="RHH_1"/>
    <property type="match status" value="1"/>
</dbReference>
<dbReference type="OrthoDB" id="5298181at2"/>
<protein>
    <submittedName>
        <fullName evidence="2">Transcriptional regulator</fullName>
    </submittedName>
</protein>
<dbReference type="InterPro" id="IPR013321">
    <property type="entry name" value="Arc_rbn_hlx_hlx"/>
</dbReference>
<dbReference type="SUPFAM" id="SSF47598">
    <property type="entry name" value="Ribbon-helix-helix"/>
    <property type="match status" value="1"/>
</dbReference>
<dbReference type="InterPro" id="IPR002145">
    <property type="entry name" value="CopG"/>
</dbReference>
<dbReference type="PANTHER" id="PTHR40688">
    <property type="match status" value="1"/>
</dbReference>
<dbReference type="EMBL" id="NSKB01000004">
    <property type="protein sequence ID" value="PAU76458.1"/>
    <property type="molecule type" value="Genomic_DNA"/>
</dbReference>
<reference evidence="2 3" key="1">
    <citation type="submission" date="2017-08" db="EMBL/GenBank/DDBJ databases">
        <title>Halomonas alkalisoli sp. nov., isolated from saline alkaline soil.</title>
        <authorList>
            <person name="Wang D."/>
            <person name="Zhang G."/>
        </authorList>
    </citation>
    <scope>NUCLEOTIDE SEQUENCE [LARGE SCALE GENOMIC DNA]</scope>
    <source>
        <strain evidence="2 3">WRN001</strain>
    </source>
</reference>
<evidence type="ECO:0000313" key="2">
    <source>
        <dbReference type="EMBL" id="PAU76458.1"/>
    </source>
</evidence>
<feature type="domain" description="Ribbon-helix-helix protein CopG" evidence="1">
    <location>
        <begin position="3"/>
        <end position="42"/>
    </location>
</feature>
<comment type="caution">
    <text evidence="2">The sequence shown here is derived from an EMBL/GenBank/DDBJ whole genome shotgun (WGS) entry which is preliminary data.</text>
</comment>
<dbReference type="InterPro" id="IPR052991">
    <property type="entry name" value="Non-func_TypeII_TA_Antitoxin"/>
</dbReference>
<dbReference type="InterPro" id="IPR010985">
    <property type="entry name" value="Ribbon_hlx_hlx"/>
</dbReference>
<dbReference type="GO" id="GO:0006355">
    <property type="term" value="P:regulation of DNA-templated transcription"/>
    <property type="evidence" value="ECO:0007669"/>
    <property type="project" value="InterPro"/>
</dbReference>
<proteinExistence type="predicted"/>
<dbReference type="AlphaFoldDB" id="A0A2A2EUW1"/>
<evidence type="ECO:0000313" key="3">
    <source>
        <dbReference type="Proteomes" id="UP000217771"/>
    </source>
</evidence>
<dbReference type="Gene3D" id="1.10.1220.10">
    <property type="entry name" value="Met repressor-like"/>
    <property type="match status" value="1"/>
</dbReference>